<evidence type="ECO:0000256" key="2">
    <source>
        <dbReference type="ARBA" id="ARBA00007783"/>
    </source>
</evidence>
<evidence type="ECO:0000256" key="7">
    <source>
        <dbReference type="ARBA" id="ARBA00022989"/>
    </source>
</evidence>
<feature type="transmembrane region" description="Helical" evidence="9">
    <location>
        <begin position="255"/>
        <end position="273"/>
    </location>
</feature>
<feature type="transmembrane region" description="Helical" evidence="9">
    <location>
        <begin position="127"/>
        <end position="153"/>
    </location>
</feature>
<evidence type="ECO:0000256" key="4">
    <source>
        <dbReference type="ARBA" id="ARBA00022475"/>
    </source>
</evidence>
<name>A0A5J5IE88_9BACT</name>
<keyword evidence="5" id="KW-0997">Cell inner membrane</keyword>
<evidence type="ECO:0000256" key="6">
    <source>
        <dbReference type="ARBA" id="ARBA00022692"/>
    </source>
</evidence>
<dbReference type="InterPro" id="IPR047817">
    <property type="entry name" value="ABC2_TM_bact-type"/>
</dbReference>
<dbReference type="GO" id="GO:0015920">
    <property type="term" value="P:lipopolysaccharide transport"/>
    <property type="evidence" value="ECO:0007669"/>
    <property type="project" value="TreeGrafter"/>
</dbReference>
<comment type="similarity">
    <text evidence="2 9">Belongs to the ABC-2 integral membrane protein family.</text>
</comment>
<dbReference type="GO" id="GO:0140359">
    <property type="term" value="F:ABC-type transporter activity"/>
    <property type="evidence" value="ECO:0007669"/>
    <property type="project" value="InterPro"/>
</dbReference>
<keyword evidence="6 9" id="KW-0812">Transmembrane</keyword>
<keyword evidence="4 9" id="KW-1003">Cell membrane</keyword>
<comment type="caution">
    <text evidence="9">Lacks conserved residue(s) required for the propagation of feature annotation.</text>
</comment>
<feature type="transmembrane region" description="Helical" evidence="9">
    <location>
        <begin position="198"/>
        <end position="218"/>
    </location>
</feature>
<dbReference type="PROSITE" id="PS51012">
    <property type="entry name" value="ABC_TM2"/>
    <property type="match status" value="1"/>
</dbReference>
<evidence type="ECO:0000313" key="12">
    <source>
        <dbReference type="Proteomes" id="UP000326903"/>
    </source>
</evidence>
<dbReference type="EMBL" id="VYQF01000008">
    <property type="protein sequence ID" value="KAA9036379.1"/>
    <property type="molecule type" value="Genomic_DNA"/>
</dbReference>
<reference evidence="11 12" key="1">
    <citation type="submission" date="2019-09" db="EMBL/GenBank/DDBJ databases">
        <title>Draft genome sequence of Ginsengibacter sp. BR5-29.</title>
        <authorList>
            <person name="Im W.-T."/>
        </authorList>
    </citation>
    <scope>NUCLEOTIDE SEQUENCE [LARGE SCALE GENOMIC DNA]</scope>
    <source>
        <strain evidence="11 12">BR5-29</strain>
    </source>
</reference>
<dbReference type="Pfam" id="PF01061">
    <property type="entry name" value="ABC2_membrane"/>
    <property type="match status" value="1"/>
</dbReference>
<comment type="caution">
    <text evidence="11">The sequence shown here is derived from an EMBL/GenBank/DDBJ whole genome shotgun (WGS) entry which is preliminary data.</text>
</comment>
<evidence type="ECO:0000256" key="8">
    <source>
        <dbReference type="ARBA" id="ARBA00023136"/>
    </source>
</evidence>
<gene>
    <name evidence="11" type="ORF">FW778_19310</name>
</gene>
<dbReference type="PANTHER" id="PTHR30413">
    <property type="entry name" value="INNER MEMBRANE TRANSPORT PERMEASE"/>
    <property type="match status" value="1"/>
</dbReference>
<evidence type="ECO:0000256" key="1">
    <source>
        <dbReference type="ARBA" id="ARBA00004429"/>
    </source>
</evidence>
<evidence type="ECO:0000259" key="10">
    <source>
        <dbReference type="PROSITE" id="PS51012"/>
    </source>
</evidence>
<dbReference type="PANTHER" id="PTHR30413:SF8">
    <property type="entry name" value="TRANSPORT PERMEASE PROTEIN"/>
    <property type="match status" value="1"/>
</dbReference>
<proteinExistence type="inferred from homology"/>
<evidence type="ECO:0000256" key="9">
    <source>
        <dbReference type="RuleBase" id="RU361157"/>
    </source>
</evidence>
<organism evidence="11 12">
    <name type="scientific">Ginsengibacter hankyongi</name>
    <dbReference type="NCBI Taxonomy" id="2607284"/>
    <lineage>
        <taxon>Bacteria</taxon>
        <taxon>Pseudomonadati</taxon>
        <taxon>Bacteroidota</taxon>
        <taxon>Chitinophagia</taxon>
        <taxon>Chitinophagales</taxon>
        <taxon>Chitinophagaceae</taxon>
        <taxon>Ginsengibacter</taxon>
    </lineage>
</organism>
<keyword evidence="8 9" id="KW-0472">Membrane</keyword>
<keyword evidence="12" id="KW-1185">Reference proteome</keyword>
<dbReference type="Proteomes" id="UP000326903">
    <property type="component" value="Unassembled WGS sequence"/>
</dbReference>
<evidence type="ECO:0000256" key="3">
    <source>
        <dbReference type="ARBA" id="ARBA00022448"/>
    </source>
</evidence>
<dbReference type="GO" id="GO:0005886">
    <property type="term" value="C:plasma membrane"/>
    <property type="evidence" value="ECO:0007669"/>
    <property type="project" value="UniProtKB-SubCell"/>
</dbReference>
<keyword evidence="3 9" id="KW-0813">Transport</keyword>
<feature type="transmembrane region" description="Helical" evidence="9">
    <location>
        <begin position="53"/>
        <end position="74"/>
    </location>
</feature>
<dbReference type="RefSeq" id="WP_150416502.1">
    <property type="nucleotide sequence ID" value="NZ_VYQF01000008.1"/>
</dbReference>
<evidence type="ECO:0000256" key="5">
    <source>
        <dbReference type="ARBA" id="ARBA00022519"/>
    </source>
</evidence>
<feature type="domain" description="ABC transmembrane type-2" evidence="10">
    <location>
        <begin position="50"/>
        <end position="276"/>
    </location>
</feature>
<dbReference type="InterPro" id="IPR013525">
    <property type="entry name" value="ABC2_TM"/>
</dbReference>
<sequence length="284" mass="32459">MKQNEEHWDLVIVPKTPWLDLKLKELWKYRDLLWLWVRRTYVGTYKQTIMGPLWHFITPIFGTVTYMLVFGKIANLPTDGVPMFLFYNLGITAWNFFSGCFSSSSSAFTANAGIFGKVYFPRLIMPLASIISSLIKLGIQMSLFILVYFYFIFSKGFHPHVGTGLLLIPVSLLLYAGIGFGFGIMVSSITTKYRDINIFVGFIMQLLMYATPVIYSFTTVNARLKPYLAFNPLVAPTEAFKYAFFGVGEFSLSSLMYSFAWMIVLMLGGIILFNRTEKNFMDNV</sequence>
<comment type="subcellular location">
    <subcellularLocation>
        <location evidence="1">Cell inner membrane</location>
        <topology evidence="1">Multi-pass membrane protein</topology>
    </subcellularLocation>
    <subcellularLocation>
        <location evidence="9">Cell membrane</location>
        <topology evidence="9">Multi-pass membrane protein</topology>
    </subcellularLocation>
</comment>
<protein>
    <recommendedName>
        <fullName evidence="9">Transport permease protein</fullName>
    </recommendedName>
</protein>
<dbReference type="AlphaFoldDB" id="A0A5J5IE88"/>
<evidence type="ECO:0000313" key="11">
    <source>
        <dbReference type="EMBL" id="KAA9036379.1"/>
    </source>
</evidence>
<keyword evidence="7 9" id="KW-1133">Transmembrane helix</keyword>
<accession>A0A5J5IE88</accession>
<feature type="transmembrane region" description="Helical" evidence="9">
    <location>
        <begin position="165"/>
        <end position="186"/>
    </location>
</feature>